<feature type="transmembrane region" description="Helical" evidence="4">
    <location>
        <begin position="47"/>
        <end position="76"/>
    </location>
</feature>
<evidence type="ECO:0000256" key="1">
    <source>
        <dbReference type="ARBA" id="ARBA00004141"/>
    </source>
</evidence>
<feature type="transmembrane region" description="Helical" evidence="4">
    <location>
        <begin position="284"/>
        <end position="307"/>
    </location>
</feature>
<feature type="compositionally biased region" description="Polar residues" evidence="3">
    <location>
        <begin position="8"/>
        <end position="20"/>
    </location>
</feature>
<feature type="transmembrane region" description="Helical" evidence="4">
    <location>
        <begin position="147"/>
        <end position="168"/>
    </location>
</feature>
<dbReference type="InterPro" id="IPR050327">
    <property type="entry name" value="Proton-linked_MCT"/>
</dbReference>
<feature type="transmembrane region" description="Helical" evidence="4">
    <location>
        <begin position="174"/>
        <end position="195"/>
    </location>
</feature>
<evidence type="ECO:0000256" key="4">
    <source>
        <dbReference type="SAM" id="Phobius"/>
    </source>
</evidence>
<dbReference type="Pfam" id="PF07690">
    <property type="entry name" value="MFS_1"/>
    <property type="match status" value="1"/>
</dbReference>
<feature type="transmembrane region" description="Helical" evidence="4">
    <location>
        <begin position="374"/>
        <end position="392"/>
    </location>
</feature>
<dbReference type="OrthoDB" id="6499973at2759"/>
<dbReference type="AlphaFoldDB" id="A0A0A1THZ6"/>
<dbReference type="InterPro" id="IPR036259">
    <property type="entry name" value="MFS_trans_sf"/>
</dbReference>
<keyword evidence="7" id="KW-1185">Reference proteome</keyword>
<feature type="compositionally biased region" description="Basic and acidic residues" evidence="3">
    <location>
        <begin position="22"/>
        <end position="36"/>
    </location>
</feature>
<keyword evidence="4" id="KW-0472">Membrane</keyword>
<feature type="transmembrane region" description="Helical" evidence="4">
    <location>
        <begin position="249"/>
        <end position="272"/>
    </location>
</feature>
<evidence type="ECO:0000313" key="7">
    <source>
        <dbReference type="Proteomes" id="UP000039046"/>
    </source>
</evidence>
<dbReference type="PANTHER" id="PTHR11360:SF319">
    <property type="entry name" value="MAJOR FACILITATOR SUPERFAMILY (MFS) PROFILE DOMAIN-CONTAINING PROTEIN"/>
    <property type="match status" value="1"/>
</dbReference>
<dbReference type="InterPro" id="IPR011701">
    <property type="entry name" value="MFS"/>
</dbReference>
<feature type="transmembrane region" description="Helical" evidence="4">
    <location>
        <begin position="339"/>
        <end position="362"/>
    </location>
</feature>
<dbReference type="EMBL" id="CDHN01000002">
    <property type="protein sequence ID" value="CEJ89272.1"/>
    <property type="molecule type" value="Genomic_DNA"/>
</dbReference>
<feature type="transmembrane region" description="Helical" evidence="4">
    <location>
        <begin position="404"/>
        <end position="423"/>
    </location>
</feature>
<dbReference type="PANTHER" id="PTHR11360">
    <property type="entry name" value="MONOCARBOXYLATE TRANSPORTER"/>
    <property type="match status" value="1"/>
</dbReference>
<keyword evidence="4" id="KW-0812">Transmembrane</keyword>
<comment type="similarity">
    <text evidence="2">Belongs to the major facilitator superfamily. Monocarboxylate porter (TC 2.A.1.13) family.</text>
</comment>
<evidence type="ECO:0000313" key="6">
    <source>
        <dbReference type="EMBL" id="CEJ89272.1"/>
    </source>
</evidence>
<dbReference type="SUPFAM" id="SSF103473">
    <property type="entry name" value="MFS general substrate transporter"/>
    <property type="match status" value="1"/>
</dbReference>
<evidence type="ECO:0000256" key="2">
    <source>
        <dbReference type="ARBA" id="ARBA00006727"/>
    </source>
</evidence>
<name>A0A0A1THZ6_9HYPO</name>
<feature type="transmembrane region" description="Helical" evidence="4">
    <location>
        <begin position="116"/>
        <end position="135"/>
    </location>
</feature>
<feature type="region of interest" description="Disordered" evidence="3">
    <location>
        <begin position="1"/>
        <end position="39"/>
    </location>
</feature>
<dbReference type="Proteomes" id="UP000039046">
    <property type="component" value="Unassembled WGS sequence"/>
</dbReference>
<keyword evidence="4" id="KW-1133">Transmembrane helix</keyword>
<feature type="transmembrane region" description="Helical" evidence="4">
    <location>
        <begin position="88"/>
        <end position="110"/>
    </location>
</feature>
<gene>
    <name evidence="6" type="ORF">VHEMI05124</name>
</gene>
<dbReference type="GO" id="GO:0016020">
    <property type="term" value="C:membrane"/>
    <property type="evidence" value="ECO:0007669"/>
    <property type="project" value="UniProtKB-SubCell"/>
</dbReference>
<evidence type="ECO:0000259" key="5">
    <source>
        <dbReference type="PROSITE" id="PS50850"/>
    </source>
</evidence>
<organism evidence="6 7">
    <name type="scientific">[Torrubiella] hemipterigena</name>
    <dbReference type="NCBI Taxonomy" id="1531966"/>
    <lineage>
        <taxon>Eukaryota</taxon>
        <taxon>Fungi</taxon>
        <taxon>Dikarya</taxon>
        <taxon>Ascomycota</taxon>
        <taxon>Pezizomycotina</taxon>
        <taxon>Sordariomycetes</taxon>
        <taxon>Hypocreomycetidae</taxon>
        <taxon>Hypocreales</taxon>
        <taxon>Clavicipitaceae</taxon>
        <taxon>Clavicipitaceae incertae sedis</taxon>
        <taxon>'Torrubiella' clade</taxon>
    </lineage>
</organism>
<accession>A0A0A1THZ6</accession>
<dbReference type="HOGENOM" id="CLU_001265_1_1_1"/>
<reference evidence="6 7" key="1">
    <citation type="journal article" date="2015" name="Genome Announc.">
        <title>Draft Genome Sequence and Gene Annotation of the Entomopathogenic Fungus Verticillium hemipterigenum.</title>
        <authorList>
            <person name="Horn F."/>
            <person name="Habel A."/>
            <person name="Scharf D.H."/>
            <person name="Dworschak J."/>
            <person name="Brakhage A.A."/>
            <person name="Guthke R."/>
            <person name="Hertweck C."/>
            <person name="Linde J."/>
        </authorList>
    </citation>
    <scope>NUCLEOTIDE SEQUENCE [LARGE SCALE GENOMIC DNA]</scope>
</reference>
<sequence length="436" mass="45978">MSTHEKPATASNAASDSPPLTTDDKASQEGHIDSKVPNEAPDGGIQAWLVAAGAASIFFCCLGFANSFGSFAQFYITHQLRDRSEDHIAWIGSLSATLQFLTGLIGGPLFDRYGTRVIWPSCIVYLFSVMMLSLCDKYWHFMLVQGVVMGSIMGFLQFPAIAAVAQFFNKKRGAALGVAISGSSIGGIVIPILVSKMLNGTSLGFAWTVRVTGFIMIPFLGFAIATIRTRVPPRATALLATEALKDRKLIGMAISIFFTFAGMFMPIFFLPTYATMIRHMDPTLAGYLLAILNAASTFGRIIPGALADKYGRFNVYSGGCIVTGIVIFFMNFTQNTAGIVVYCIVVGFATGTLISGASTVLASCAPTPQVMGSYSGMGLALGAIGGLIGPPLNGKFVSHYGGFLEASMFSGAMCVCGGIIGLVTKALTPEGILGVI</sequence>
<evidence type="ECO:0000256" key="3">
    <source>
        <dbReference type="SAM" id="MobiDB-lite"/>
    </source>
</evidence>
<feature type="transmembrane region" description="Helical" evidence="4">
    <location>
        <begin position="313"/>
        <end position="332"/>
    </location>
</feature>
<feature type="transmembrane region" description="Helical" evidence="4">
    <location>
        <begin position="207"/>
        <end position="229"/>
    </location>
</feature>
<dbReference type="InterPro" id="IPR020846">
    <property type="entry name" value="MFS_dom"/>
</dbReference>
<dbReference type="GO" id="GO:0022857">
    <property type="term" value="F:transmembrane transporter activity"/>
    <property type="evidence" value="ECO:0007669"/>
    <property type="project" value="InterPro"/>
</dbReference>
<dbReference type="PRINTS" id="PR00173">
    <property type="entry name" value="EDTRNSPORT"/>
</dbReference>
<dbReference type="Gene3D" id="1.20.1250.20">
    <property type="entry name" value="MFS general substrate transporter like domains"/>
    <property type="match status" value="2"/>
</dbReference>
<comment type="subcellular location">
    <subcellularLocation>
        <location evidence="1">Membrane</location>
        <topology evidence="1">Multi-pass membrane protein</topology>
    </subcellularLocation>
</comment>
<protein>
    <recommendedName>
        <fullName evidence="5">Major facilitator superfamily (MFS) profile domain-containing protein</fullName>
    </recommendedName>
</protein>
<feature type="domain" description="Major facilitator superfamily (MFS) profile" evidence="5">
    <location>
        <begin position="49"/>
        <end position="429"/>
    </location>
</feature>
<dbReference type="CDD" id="cd17352">
    <property type="entry name" value="MFS_MCT_SLC16"/>
    <property type="match status" value="1"/>
</dbReference>
<proteinExistence type="inferred from homology"/>
<dbReference type="PROSITE" id="PS50850">
    <property type="entry name" value="MFS"/>
    <property type="match status" value="1"/>
</dbReference>